<dbReference type="OrthoDB" id="542841at2759"/>
<feature type="compositionally biased region" description="Polar residues" evidence="2">
    <location>
        <begin position="1045"/>
        <end position="1063"/>
    </location>
</feature>
<dbReference type="PROSITE" id="PS50088">
    <property type="entry name" value="ANK_REPEAT"/>
    <property type="match status" value="1"/>
</dbReference>
<feature type="compositionally biased region" description="Polar residues" evidence="2">
    <location>
        <begin position="807"/>
        <end position="816"/>
    </location>
</feature>
<reference evidence="3 4" key="1">
    <citation type="journal article" date="2009" name="PLoS Pathog.">
        <title>Draft genome sequencing of giardia intestinalis assemblage B isolate GS: is human giardiasis caused by two different species?</title>
        <authorList>
            <person name="Franzen O."/>
            <person name="Jerlstrom-Hultqvist J."/>
            <person name="Castro E."/>
            <person name="Sherwood E."/>
            <person name="Ankarklev J."/>
            <person name="Reiner D.S."/>
            <person name="Palm D."/>
            <person name="Andersson J.O."/>
            <person name="Andersson B."/>
            <person name="Svard S.G."/>
        </authorList>
    </citation>
    <scope>NUCLEOTIDE SEQUENCE [LARGE SCALE GENOMIC DNA]</scope>
    <source>
        <strain evidence="4">ATCC 50581 / GS clone H7</strain>
    </source>
</reference>
<gene>
    <name evidence="3" type="ORF">GL50581_2456</name>
</gene>
<dbReference type="Pfam" id="PF12796">
    <property type="entry name" value="Ank_2"/>
    <property type="match status" value="3"/>
</dbReference>
<dbReference type="InterPro" id="IPR002110">
    <property type="entry name" value="Ankyrin_rpt"/>
</dbReference>
<evidence type="ECO:0000313" key="3">
    <source>
        <dbReference type="EMBL" id="EET00312.1"/>
    </source>
</evidence>
<feature type="repeat" description="ANK" evidence="1">
    <location>
        <begin position="582"/>
        <end position="614"/>
    </location>
</feature>
<evidence type="ECO:0000256" key="2">
    <source>
        <dbReference type="SAM" id="MobiDB-lite"/>
    </source>
</evidence>
<dbReference type="InterPro" id="IPR036770">
    <property type="entry name" value="Ankyrin_rpt-contain_sf"/>
</dbReference>
<dbReference type="VEuPathDB" id="GiardiaDB:GL50581_2456"/>
<feature type="compositionally biased region" description="Polar residues" evidence="2">
    <location>
        <begin position="368"/>
        <end position="377"/>
    </location>
</feature>
<protein>
    <submittedName>
        <fullName evidence="3">Protein 21.1</fullName>
    </submittedName>
</protein>
<feature type="region of interest" description="Disordered" evidence="2">
    <location>
        <begin position="638"/>
        <end position="669"/>
    </location>
</feature>
<dbReference type="PANTHER" id="PTHR24120:SF4">
    <property type="entry name" value="GH07239P"/>
    <property type="match status" value="1"/>
</dbReference>
<keyword evidence="1" id="KW-0040">ANK repeat</keyword>
<feature type="region of interest" description="Disordered" evidence="2">
    <location>
        <begin position="434"/>
        <end position="466"/>
    </location>
</feature>
<feature type="region of interest" description="Disordered" evidence="2">
    <location>
        <begin position="798"/>
        <end position="878"/>
    </location>
</feature>
<dbReference type="Gene3D" id="1.25.40.20">
    <property type="entry name" value="Ankyrin repeat-containing domain"/>
    <property type="match status" value="4"/>
</dbReference>
<dbReference type="OMA" id="MICVEND"/>
<feature type="compositionally biased region" description="Polar residues" evidence="2">
    <location>
        <begin position="228"/>
        <end position="238"/>
    </location>
</feature>
<proteinExistence type="predicted"/>
<dbReference type="PANTHER" id="PTHR24120">
    <property type="entry name" value="GH07239P"/>
    <property type="match status" value="1"/>
</dbReference>
<accession>C6LUK3</accession>
<comment type="caution">
    <text evidence="3">The sequence shown here is derived from an EMBL/GenBank/DDBJ whole genome shotgun (WGS) entry which is preliminary data.</text>
</comment>
<dbReference type="SUPFAM" id="SSF48403">
    <property type="entry name" value="Ankyrin repeat"/>
    <property type="match status" value="3"/>
</dbReference>
<feature type="compositionally biased region" description="Low complexity" evidence="2">
    <location>
        <begin position="252"/>
        <end position="269"/>
    </location>
</feature>
<evidence type="ECO:0000313" key="4">
    <source>
        <dbReference type="Proteomes" id="UP000002488"/>
    </source>
</evidence>
<dbReference type="Pfam" id="PF00023">
    <property type="entry name" value="Ank"/>
    <property type="match status" value="1"/>
</dbReference>
<dbReference type="EMBL" id="ACGJ01002318">
    <property type="protein sequence ID" value="EET00312.1"/>
    <property type="molecule type" value="Genomic_DNA"/>
</dbReference>
<feature type="region of interest" description="Disordered" evidence="2">
    <location>
        <begin position="358"/>
        <end position="419"/>
    </location>
</feature>
<feature type="region of interest" description="Disordered" evidence="2">
    <location>
        <begin position="1045"/>
        <end position="1073"/>
    </location>
</feature>
<feature type="region of interest" description="Disordered" evidence="2">
    <location>
        <begin position="226"/>
        <end position="269"/>
    </location>
</feature>
<evidence type="ECO:0000256" key="1">
    <source>
        <dbReference type="PROSITE-ProRule" id="PRU00023"/>
    </source>
</evidence>
<dbReference type="Proteomes" id="UP000002488">
    <property type="component" value="Unassembled WGS sequence"/>
</dbReference>
<organism evidence="3 4">
    <name type="scientific">Giardia intestinalis (strain ATCC 50581 / GS clone H7)</name>
    <name type="common">Giardia lamblia</name>
    <dbReference type="NCBI Taxonomy" id="598745"/>
    <lineage>
        <taxon>Eukaryota</taxon>
        <taxon>Metamonada</taxon>
        <taxon>Diplomonadida</taxon>
        <taxon>Hexamitidae</taxon>
        <taxon>Giardiinae</taxon>
        <taxon>Giardia</taxon>
    </lineage>
</organism>
<dbReference type="SMART" id="SM00248">
    <property type="entry name" value="ANK"/>
    <property type="match status" value="15"/>
</dbReference>
<name>C6LUK3_GIAIB</name>
<feature type="compositionally biased region" description="Basic and acidic residues" evidence="2">
    <location>
        <begin position="850"/>
        <end position="861"/>
    </location>
</feature>
<sequence>MFSREEWFHAIHSRAYVVVASHIKDCSGMRDSYGNTGLMCAVLGNDPYMAHLLAAHESGMLSVTGRTALYMAVAAGNAKLCYILAPRERHILTEQNRTMLMVAVEIGNIDTVVVLLPYFGNERDVAGFSALDLAVLTQDTALVQLLLDAQNPNEYDLSIALSIAKENSYTSIIQLIERHTRKFSTETCNNCKALAAKVAVQTGLLTYLNRLVNSFYQEQKPTQAAVPTLSSASPSMLDTTIEPPPSQRLPFSHSLHTSHSSSFPSNQQQSLSLHHSLLTAVQPTLQYEDPSRASSSLAHPTQLNLSLNPYCPPYAHVPPTPLHPHSAFMSQGNKYAHFQELNANFQLLSAEYNQLKERQNARSKSAALPSSKNNNVFSHKEKGVMGGNEQPDYDADGTSDACPTTPGTTRRKSVNRASSRGSKLFGKRYMELDNTPSWPQMDGEHATPLKASPLRRTPSQQHRSNYREDHQAVLQITPMGHWHDSLSDLKEDWDHVPRLQDVPQNEDKLPPTREARKGLSDETNLMRAARENDLAVARKFLHTEAKTSLSDGTTALMIAAKFNSRELAHLLSSVEARMQDNEGRTALHHAAESDSADVFEVLYYQEKDLKTISGLTAEDLAKRSDAAKVLAYLQGLKHEQTKQSTSHTKPETVPVLPQTESESKPVPKSRQIQDIIDFYKAEQAANQKFAPGQPYLQARTRADKDEGIPPSVSLSVYDVPASPQAPDSSVSRCETVRPIIIPSQPKQILEEAPIIVEHVALPECEVITDTTMPPSPRKPPYKRVSSTLALTGDRMTILRPHDDHDTQNPPSSSIQQPARVGSNLKPRAVSATAENREDKFDPDEAPTSTKKMDGLSKERTKAPRRSRSNSANMKSHSPLATGKSELMICVENDDFEMGQNLIEQQHGRGDRTGCTALMYAAKLNRANFATLLVKYEAGLVNDDDETAYEIAMSHSNYAVAGIIRPYEKHLQKGSPERKLSLKMNERGSPSCPGLVDESDSIFQGIPLSNNSSINDETPHLPHKQHRNTASTQDLTVEMLFTHPTQQHSTRYTDTSPYTISPTDSPIMKPRGTTSSTPLIEAVKSGDLSGVKKHLQEHSGFADDLGMTALMYAAEIGNQDIVMVLRATEAKIRIPQYSLRTFYELNNGTALMIAAAKGNSSCVSTLAPYEGGLADNEGHTALMIASRYAYTDMIKDLMPKEARLLDANGQTALMIAVQNNSGKSHIETIKLLREAELKCVDSTGVTALIWAAFAGQTEVAKLLVGEAGMTTNENHAHGAGFTALMAAAFAGSASIVELLLPMEGSIVQANGKTVKDWAKSKSIKDMLNMIL</sequence>